<evidence type="ECO:0000313" key="1">
    <source>
        <dbReference type="EMBL" id="KAK8893431.1"/>
    </source>
</evidence>
<accession>A0ABR2KRJ1</accession>
<dbReference type="Proteomes" id="UP001470230">
    <property type="component" value="Unassembled WGS sequence"/>
</dbReference>
<comment type="caution">
    <text evidence="1">The sequence shown here is derived from an EMBL/GenBank/DDBJ whole genome shotgun (WGS) entry which is preliminary data.</text>
</comment>
<organism evidence="1 2">
    <name type="scientific">Tritrichomonas musculus</name>
    <dbReference type="NCBI Taxonomy" id="1915356"/>
    <lineage>
        <taxon>Eukaryota</taxon>
        <taxon>Metamonada</taxon>
        <taxon>Parabasalia</taxon>
        <taxon>Tritrichomonadida</taxon>
        <taxon>Tritrichomonadidae</taxon>
        <taxon>Tritrichomonas</taxon>
    </lineage>
</organism>
<keyword evidence="2" id="KW-1185">Reference proteome</keyword>
<dbReference type="EMBL" id="JAPFFF010000003">
    <property type="protein sequence ID" value="KAK8893431.1"/>
    <property type="molecule type" value="Genomic_DNA"/>
</dbReference>
<dbReference type="Gene3D" id="3.80.10.10">
    <property type="entry name" value="Ribonuclease Inhibitor"/>
    <property type="match status" value="1"/>
</dbReference>
<sequence>MCAAVDPYSINGAIITAKSKKKNLYVLNNLINRSGLLNITDSIHKIAGRIRICFKDANIIAEAVDQLIKLFSEPLDFDALIFINVQIQNFPNFCEAISHCTSLSILSFTSCSLTDDKIELLIPSLRNLKHLQTFDISHDNVGPVMFNNLCHALCMNHELESFHWKDNQLGDPSSFVDLVKSVPNLSQVDFRGIILSESWIKALCQLLDESWQLTSIKITDNNDILRKKIEKNEMRRELLRRGPAARMIRYAIPDSNDLFDEF</sequence>
<reference evidence="1 2" key="1">
    <citation type="submission" date="2024-04" db="EMBL/GenBank/DDBJ databases">
        <title>Tritrichomonas musculus Genome.</title>
        <authorList>
            <person name="Alves-Ferreira E."/>
            <person name="Grigg M."/>
            <person name="Lorenzi H."/>
            <person name="Galac M."/>
        </authorList>
    </citation>
    <scope>NUCLEOTIDE SEQUENCE [LARGE SCALE GENOMIC DNA]</scope>
    <source>
        <strain evidence="1 2">EAF2021</strain>
    </source>
</reference>
<evidence type="ECO:0000313" key="2">
    <source>
        <dbReference type="Proteomes" id="UP001470230"/>
    </source>
</evidence>
<dbReference type="InterPro" id="IPR032675">
    <property type="entry name" value="LRR_dom_sf"/>
</dbReference>
<proteinExistence type="predicted"/>
<name>A0ABR2KRJ1_9EUKA</name>
<evidence type="ECO:0008006" key="3">
    <source>
        <dbReference type="Google" id="ProtNLM"/>
    </source>
</evidence>
<dbReference type="SUPFAM" id="SSF52047">
    <property type="entry name" value="RNI-like"/>
    <property type="match status" value="1"/>
</dbReference>
<protein>
    <recommendedName>
        <fullName evidence="3">Leucine Rich Repeat family protein</fullName>
    </recommendedName>
</protein>
<gene>
    <name evidence="1" type="ORF">M9Y10_021851</name>
</gene>